<evidence type="ECO:0000313" key="3">
    <source>
        <dbReference type="Proteomes" id="UP000029734"/>
    </source>
</evidence>
<proteinExistence type="predicted"/>
<dbReference type="AlphaFoldDB" id="A0A098M4U4"/>
<dbReference type="eggNOG" id="COG2345">
    <property type="taxonomic scope" value="Bacteria"/>
</dbReference>
<gene>
    <name evidence="2" type="ORF">PWYN_20560</name>
</gene>
<dbReference type="PROSITE" id="PS50887">
    <property type="entry name" value="GGDEF"/>
    <property type="match status" value="1"/>
</dbReference>
<dbReference type="Gene3D" id="3.30.70.270">
    <property type="match status" value="1"/>
</dbReference>
<dbReference type="EMBL" id="JQCR01000003">
    <property type="protein sequence ID" value="KGE17053.1"/>
    <property type="molecule type" value="Genomic_DNA"/>
</dbReference>
<feature type="domain" description="GGDEF" evidence="1">
    <location>
        <begin position="214"/>
        <end position="339"/>
    </location>
</feature>
<dbReference type="Pfam" id="PF24898">
    <property type="entry name" value="GGDEF_GdpP"/>
    <property type="match status" value="1"/>
</dbReference>
<evidence type="ECO:0000259" key="1">
    <source>
        <dbReference type="PROSITE" id="PS50887"/>
    </source>
</evidence>
<sequence length="450" mass="50294">MPNYKKNPAKGIPIGIIGPDALVKKMLKVIQNFPSFYPIPKVYGMEDEAPGLAEAIADEIEVLLLSGPMPYRRVREETHLNVPIHYVPLTDTGLFRALYRLKDRHGLNNPVQLTIDTLSKPMVENAFKEIEETSVTAVYFDGSPYASREELIRFHREHYENGHGHAALTAEESVSLALTGLGVPNEWVVPTDQNITVALERALLSTETRKSKESQIVVGMVNVDNFGKSVQQHSSEHEIQKFKLDIHRTLLDYVESLDGYLTHMGGDEYLFFTTRGIFERETGGYKSIPLARNANKRLGLTLSMGIGFGRSANEAGTHARNALRKSKEAGGNACFILREDLSIIGPLEMADSIEKSLAVTDTDLIRKAEEAGMTSAYLSKLMNQFARTGKTDYKVHELANILDITVRSMHRLLSQWMESGLVEITGMEKVPKGRPRQIYRLVIFAGEVHI</sequence>
<dbReference type="OrthoDB" id="4986073at2"/>
<evidence type="ECO:0000313" key="2">
    <source>
        <dbReference type="EMBL" id="KGE17053.1"/>
    </source>
</evidence>
<reference evidence="2 3" key="1">
    <citation type="submission" date="2014-08" db="EMBL/GenBank/DDBJ databases">
        <authorList>
            <person name="den Bakker H.C."/>
        </authorList>
    </citation>
    <scope>NUCLEOTIDE SEQUENCE [LARGE SCALE GENOMIC DNA]</scope>
    <source>
        <strain evidence="2 3">DSM 18334</strain>
    </source>
</reference>
<dbReference type="STRING" id="268407.PWYN_20560"/>
<dbReference type="RefSeq" id="WP_036655490.1">
    <property type="nucleotide sequence ID" value="NZ_JQCR01000003.1"/>
</dbReference>
<organism evidence="2 3">
    <name type="scientific">Paenibacillus wynnii</name>
    <dbReference type="NCBI Taxonomy" id="268407"/>
    <lineage>
        <taxon>Bacteria</taxon>
        <taxon>Bacillati</taxon>
        <taxon>Bacillota</taxon>
        <taxon>Bacilli</taxon>
        <taxon>Bacillales</taxon>
        <taxon>Paenibacillaceae</taxon>
        <taxon>Paenibacillus</taxon>
    </lineage>
</organism>
<keyword evidence="3" id="KW-1185">Reference proteome</keyword>
<comment type="caution">
    <text evidence="2">The sequence shown here is derived from an EMBL/GenBank/DDBJ whole genome shotgun (WGS) entry which is preliminary data.</text>
</comment>
<reference evidence="2 3" key="2">
    <citation type="submission" date="2014-10" db="EMBL/GenBank/DDBJ databases">
        <title>Comparative genomics of the Paenibacillus odorifer group.</title>
        <authorList>
            <person name="Tsai Y.-C."/>
            <person name="Martin N."/>
            <person name="Korlach J."/>
            <person name="Wiedmann M."/>
        </authorList>
    </citation>
    <scope>NUCLEOTIDE SEQUENCE [LARGE SCALE GENOMIC DNA]</scope>
    <source>
        <strain evidence="2 3">DSM 18334</strain>
    </source>
</reference>
<dbReference type="InterPro" id="IPR000160">
    <property type="entry name" value="GGDEF_dom"/>
</dbReference>
<dbReference type="InterPro" id="IPR043128">
    <property type="entry name" value="Rev_trsase/Diguanyl_cyclase"/>
</dbReference>
<dbReference type="Proteomes" id="UP000029734">
    <property type="component" value="Unassembled WGS sequence"/>
</dbReference>
<name>A0A098M4U4_9BACL</name>
<accession>A0A098M4U4</accession>
<protein>
    <recommendedName>
        <fullName evidence="1">GGDEF domain-containing protein</fullName>
    </recommendedName>
</protein>